<dbReference type="GO" id="GO:0007165">
    <property type="term" value="P:signal transduction"/>
    <property type="evidence" value="ECO:0007669"/>
    <property type="project" value="InterPro"/>
</dbReference>
<keyword evidence="4" id="KW-1185">Reference proteome</keyword>
<feature type="domain" description="Rho-GAP" evidence="2">
    <location>
        <begin position="13"/>
        <end position="213"/>
    </location>
</feature>
<dbReference type="PANTHER" id="PTHR15670">
    <property type="entry name" value="RHO GTPASE ACTIVATING PROTEIN 11A"/>
    <property type="match status" value="1"/>
</dbReference>
<name>A0A085M9E1_9BILA</name>
<dbReference type="AlphaFoldDB" id="A0A085M9E1"/>
<evidence type="ECO:0000256" key="1">
    <source>
        <dbReference type="SAM" id="MobiDB-lite"/>
    </source>
</evidence>
<dbReference type="EMBL" id="KL363213">
    <property type="protein sequence ID" value="KFD53837.1"/>
    <property type="molecule type" value="Genomic_DNA"/>
</dbReference>
<dbReference type="InterPro" id="IPR042869">
    <property type="entry name" value="ARHGAP11A/B"/>
</dbReference>
<feature type="compositionally biased region" description="Basic and acidic residues" evidence="1">
    <location>
        <begin position="554"/>
        <end position="564"/>
    </location>
</feature>
<dbReference type="PANTHER" id="PTHR15670:SF4">
    <property type="entry name" value="RHO GTPASE-ACTIVATING PROTEIN 11A"/>
    <property type="match status" value="1"/>
</dbReference>
<feature type="region of interest" description="Disordered" evidence="1">
    <location>
        <begin position="334"/>
        <end position="365"/>
    </location>
</feature>
<evidence type="ECO:0000313" key="4">
    <source>
        <dbReference type="Proteomes" id="UP000030764"/>
    </source>
</evidence>
<protein>
    <recommendedName>
        <fullName evidence="2">Rho-GAP domain-containing protein</fullName>
    </recommendedName>
</protein>
<evidence type="ECO:0000313" key="3">
    <source>
        <dbReference type="EMBL" id="KFD53837.1"/>
    </source>
</evidence>
<dbReference type="GO" id="GO:0005096">
    <property type="term" value="F:GTPase activator activity"/>
    <property type="evidence" value="ECO:0007669"/>
    <property type="project" value="TreeGrafter"/>
</dbReference>
<dbReference type="SMART" id="SM00324">
    <property type="entry name" value="RhoGAP"/>
    <property type="match status" value="1"/>
</dbReference>
<feature type="region of interest" description="Disordered" evidence="1">
    <location>
        <begin position="428"/>
        <end position="455"/>
    </location>
</feature>
<feature type="region of interest" description="Disordered" evidence="1">
    <location>
        <begin position="545"/>
        <end position="564"/>
    </location>
</feature>
<dbReference type="InterPro" id="IPR000198">
    <property type="entry name" value="RhoGAP_dom"/>
</dbReference>
<dbReference type="PROSITE" id="PS50238">
    <property type="entry name" value="RHOGAP"/>
    <property type="match status" value="1"/>
</dbReference>
<accession>A0A085M9E1</accession>
<sequence length="564" mass="61398">MSDPSRLVLSNLSSLPYVFDDGFALTVPEFLHAAFTLLEERFLNREGIFRKPGISSKVLFCSVSNRQSGYCLENLNAFDLCDLIKLFFRELEEPLLTFGLQGQFLRFVDANTPSNVKVKCLLQLCHALPPRHKETLAFLMRKLNKVAEHRAQNKMDIANLATVFAPVIFRDNASSYLPKSGQALAEVMSASKLDVALKTEVIRLLTKACRSIGVLSSSERAVVSAGVIDEPYYSGESCFKVPLPVRSLGKLNKARKADLHHHITVLQGPTGYEKTGCSIKAGVISSGPYAQASPDSVDYSHTSAQQTALPEGDRLHPIDELCKACDNSSLLPRSPALAPNVSATKRKPVPKENVSTRESGNVPVHKPPLVRRAVENKFSEAGSSADRRNVLRKCSLNRSNSDPINGSPKLALSTGGAAIGSRRLRRGRPNSLKAGLSGVKPNRAQPFGSEQFTAPQTSSKVLIEKSPPKVHSSESKSSAVLKLNVDFAASDARKASLLNMEKNTRFDAGIDGEDSVCVRPSIAFIREHRKGMVSCAIRSFNEMESTSSSSVSGGEDKKIRSVMF</sequence>
<reference evidence="3 4" key="1">
    <citation type="journal article" date="2014" name="Nat. Genet.">
        <title>Genome and transcriptome of the porcine whipworm Trichuris suis.</title>
        <authorList>
            <person name="Jex A.R."/>
            <person name="Nejsum P."/>
            <person name="Schwarz E.M."/>
            <person name="Hu L."/>
            <person name="Young N.D."/>
            <person name="Hall R.S."/>
            <person name="Korhonen P.K."/>
            <person name="Liao S."/>
            <person name="Thamsborg S."/>
            <person name="Xia J."/>
            <person name="Xu P."/>
            <person name="Wang S."/>
            <person name="Scheerlinck J.P."/>
            <person name="Hofmann A."/>
            <person name="Sternberg P.W."/>
            <person name="Wang J."/>
            <person name="Gasser R.B."/>
        </authorList>
    </citation>
    <scope>NUCLEOTIDE SEQUENCE [LARGE SCALE GENOMIC DNA]</scope>
    <source>
        <strain evidence="3">DCEP-RM93M</strain>
    </source>
</reference>
<dbReference type="CDD" id="cd00159">
    <property type="entry name" value="RhoGAP"/>
    <property type="match status" value="1"/>
</dbReference>
<gene>
    <name evidence="3" type="ORF">M513_05343</name>
</gene>
<dbReference type="Proteomes" id="UP000030764">
    <property type="component" value="Unassembled WGS sequence"/>
</dbReference>
<dbReference type="SUPFAM" id="SSF48350">
    <property type="entry name" value="GTPase activation domain, GAP"/>
    <property type="match status" value="1"/>
</dbReference>
<evidence type="ECO:0000259" key="2">
    <source>
        <dbReference type="PROSITE" id="PS50238"/>
    </source>
</evidence>
<dbReference type="Pfam" id="PF00620">
    <property type="entry name" value="RhoGAP"/>
    <property type="match status" value="1"/>
</dbReference>
<organism evidence="3 4">
    <name type="scientific">Trichuris suis</name>
    <name type="common">pig whipworm</name>
    <dbReference type="NCBI Taxonomy" id="68888"/>
    <lineage>
        <taxon>Eukaryota</taxon>
        <taxon>Metazoa</taxon>
        <taxon>Ecdysozoa</taxon>
        <taxon>Nematoda</taxon>
        <taxon>Enoplea</taxon>
        <taxon>Dorylaimia</taxon>
        <taxon>Trichinellida</taxon>
        <taxon>Trichuridae</taxon>
        <taxon>Trichuris</taxon>
    </lineage>
</organism>
<dbReference type="Gene3D" id="1.10.555.10">
    <property type="entry name" value="Rho GTPase activation protein"/>
    <property type="match status" value="1"/>
</dbReference>
<dbReference type="InterPro" id="IPR008936">
    <property type="entry name" value="Rho_GTPase_activation_prot"/>
</dbReference>
<proteinExistence type="predicted"/>